<evidence type="ECO:0000313" key="3">
    <source>
        <dbReference type="EMBL" id="KAL0063022.1"/>
    </source>
</evidence>
<accession>A0ABR2ZPE8</accession>
<protein>
    <recommendedName>
        <fullName evidence="2">Amine oxidase domain-containing protein</fullName>
    </recommendedName>
</protein>
<dbReference type="Pfam" id="PF01593">
    <property type="entry name" value="Amino_oxidase"/>
    <property type="match status" value="1"/>
</dbReference>
<dbReference type="Proteomes" id="UP001437256">
    <property type="component" value="Unassembled WGS sequence"/>
</dbReference>
<dbReference type="PANTHER" id="PTHR10742:SF342">
    <property type="entry name" value="AMINE OXIDASE"/>
    <property type="match status" value="1"/>
</dbReference>
<sequence length="581" mass="64771">MSANSSRHEDSQPKITVGIVGGGMAGLYTALLLRREGVNFHILEGSKTVGGRIRTHYFSNEKDQYFEAGAMRIPDSEFHKITFDLIDYLNENVSEDKKKITLIPYVMTATGNNLFINGRLHGSESGAGLDIAANATPHQVGWTPGVPETHQHTRARELMSKAIDGYLKRLRTAINQNRFEAEFHEIIKAVDHMSFRHFLQYPPKGSYHEAYKPETVDFMETVLSQTNQYMLSVPELLMQNLDFTESKWKTIDGGMSRLPQAMADLVTHDKITYGACVTSLELVKPGIDSPHGGVTVNAIGYNGQLKMTFDKVVLAIPPAAVKMLISRPTWSTAKDMAIRSIHFEALYKMGMRFKRRFWEQVPNPSKGGQSTTDLPVRWVVFPSNGIDSDGTGVLLVYAWMTDATTWLPLTAIERRQLAIDNLEKLYSGRLGNDTITSLLIETSDAVWSQSTATGDAMYLPGQFLNHFYAARHAEDNIYFAGEHLSFHHTWISGAADSALNTTRELLGKPTLDRLSICNPQDARPLRPVSPHRGSLLPANPLNLPVEPREFERVVGNASNVPHNLGGDQSRLGPQVAHLEYR</sequence>
<dbReference type="Gene3D" id="3.50.50.60">
    <property type="entry name" value="FAD/NAD(P)-binding domain"/>
    <property type="match status" value="1"/>
</dbReference>
<dbReference type="SUPFAM" id="SSF51905">
    <property type="entry name" value="FAD/NAD(P)-binding domain"/>
    <property type="match status" value="1"/>
</dbReference>
<keyword evidence="4" id="KW-1185">Reference proteome</keyword>
<reference evidence="3 4" key="1">
    <citation type="submission" date="2024-05" db="EMBL/GenBank/DDBJ databases">
        <title>A draft genome resource for the thread blight pathogen Marasmius tenuissimus strain MS-2.</title>
        <authorList>
            <person name="Yulfo-Soto G.E."/>
            <person name="Baruah I.K."/>
            <person name="Amoako-Attah I."/>
            <person name="Bukari Y."/>
            <person name="Meinhardt L.W."/>
            <person name="Bailey B.A."/>
            <person name="Cohen S.P."/>
        </authorList>
    </citation>
    <scope>NUCLEOTIDE SEQUENCE [LARGE SCALE GENOMIC DNA]</scope>
    <source>
        <strain evidence="3 4">MS-2</strain>
    </source>
</reference>
<feature type="region of interest" description="Disordered" evidence="1">
    <location>
        <begin position="558"/>
        <end position="581"/>
    </location>
</feature>
<proteinExistence type="predicted"/>
<evidence type="ECO:0000256" key="1">
    <source>
        <dbReference type="SAM" id="MobiDB-lite"/>
    </source>
</evidence>
<evidence type="ECO:0000313" key="4">
    <source>
        <dbReference type="Proteomes" id="UP001437256"/>
    </source>
</evidence>
<name>A0ABR2ZPE8_9AGAR</name>
<dbReference type="Gene3D" id="3.90.660.10">
    <property type="match status" value="1"/>
</dbReference>
<dbReference type="InterPro" id="IPR002937">
    <property type="entry name" value="Amino_oxidase"/>
</dbReference>
<comment type="caution">
    <text evidence="3">The sequence shown here is derived from an EMBL/GenBank/DDBJ whole genome shotgun (WGS) entry which is preliminary data.</text>
</comment>
<dbReference type="InterPro" id="IPR050281">
    <property type="entry name" value="Flavin_monoamine_oxidase"/>
</dbReference>
<dbReference type="Gene3D" id="1.10.405.10">
    <property type="entry name" value="Guanine Nucleotide Dissociation Inhibitor, domain 1"/>
    <property type="match status" value="1"/>
</dbReference>
<gene>
    <name evidence="3" type="ORF">AAF712_010045</name>
</gene>
<feature type="domain" description="Amine oxidase" evidence="2">
    <location>
        <begin position="24"/>
        <end position="506"/>
    </location>
</feature>
<dbReference type="SUPFAM" id="SSF54373">
    <property type="entry name" value="FAD-linked reductases, C-terminal domain"/>
    <property type="match status" value="1"/>
</dbReference>
<organism evidence="3 4">
    <name type="scientific">Marasmius tenuissimus</name>
    <dbReference type="NCBI Taxonomy" id="585030"/>
    <lineage>
        <taxon>Eukaryota</taxon>
        <taxon>Fungi</taxon>
        <taxon>Dikarya</taxon>
        <taxon>Basidiomycota</taxon>
        <taxon>Agaricomycotina</taxon>
        <taxon>Agaricomycetes</taxon>
        <taxon>Agaricomycetidae</taxon>
        <taxon>Agaricales</taxon>
        <taxon>Marasmiineae</taxon>
        <taxon>Marasmiaceae</taxon>
        <taxon>Marasmius</taxon>
    </lineage>
</organism>
<dbReference type="InterPro" id="IPR036188">
    <property type="entry name" value="FAD/NAD-bd_sf"/>
</dbReference>
<evidence type="ECO:0000259" key="2">
    <source>
        <dbReference type="Pfam" id="PF01593"/>
    </source>
</evidence>
<dbReference type="PANTHER" id="PTHR10742">
    <property type="entry name" value="FLAVIN MONOAMINE OXIDASE"/>
    <property type="match status" value="1"/>
</dbReference>
<dbReference type="EMBL" id="JBBXMP010000089">
    <property type="protein sequence ID" value="KAL0063022.1"/>
    <property type="molecule type" value="Genomic_DNA"/>
</dbReference>